<proteinExistence type="predicted"/>
<reference evidence="4 5" key="1">
    <citation type="submission" date="2016-05" db="EMBL/GenBank/DDBJ databases">
        <authorList>
            <person name="Naeem Raeece"/>
        </authorList>
    </citation>
    <scope>NUCLEOTIDE SEQUENCE [LARGE SCALE GENOMIC DNA]</scope>
</reference>
<dbReference type="EMBL" id="FLRE01000143">
    <property type="protein sequence ID" value="SBT39090.1"/>
    <property type="molecule type" value="Genomic_DNA"/>
</dbReference>
<protein>
    <submittedName>
        <fullName evidence="3">Uncharacterized protein</fullName>
    </submittedName>
</protein>
<evidence type="ECO:0000313" key="3">
    <source>
        <dbReference type="EMBL" id="SBT39090.1"/>
    </source>
</evidence>
<dbReference type="Proteomes" id="UP000078550">
    <property type="component" value="Unassembled WGS sequence"/>
</dbReference>
<keyword evidence="1" id="KW-1133">Transmembrane helix</keyword>
<evidence type="ECO:0000256" key="1">
    <source>
        <dbReference type="SAM" id="Phobius"/>
    </source>
</evidence>
<reference evidence="3" key="2">
    <citation type="submission" date="2016-05" db="EMBL/GenBank/DDBJ databases">
        <authorList>
            <person name="Lavstsen T."/>
            <person name="Jespersen J.S."/>
        </authorList>
    </citation>
    <scope>NUCLEOTIDE SEQUENCE [LARGE SCALE GENOMIC DNA]</scope>
</reference>
<keyword evidence="5" id="KW-1185">Reference proteome</keyword>
<accession>A0A1A8Z5G6</accession>
<dbReference type="EMBL" id="FLRD01000108">
    <property type="protein sequence ID" value="SBT38495.1"/>
    <property type="molecule type" value="Genomic_DNA"/>
</dbReference>
<gene>
    <name evidence="2" type="ORF">POVWA1_038080</name>
    <name evidence="3" type="ORF">POVWA2_037050</name>
</gene>
<keyword evidence="1" id="KW-0472">Membrane</keyword>
<dbReference type="Proteomes" id="UP000078555">
    <property type="component" value="Unassembled WGS sequence"/>
</dbReference>
<evidence type="ECO:0000313" key="5">
    <source>
        <dbReference type="Proteomes" id="UP000078555"/>
    </source>
</evidence>
<evidence type="ECO:0000313" key="4">
    <source>
        <dbReference type="Proteomes" id="UP000078550"/>
    </source>
</evidence>
<name>A0A1A8Z5G6_PLAOA</name>
<sequence length="126" mass="14198">MNGGGDDGLGRGTMPVGERYYTRWGEVLCPLGGGTIPVGLPFSLTTYMVTKQRFCTMRTSPRARKDGAVGRKCKYLGSDTQEYETPLRFYRPTHIRKTRMRKHACAHICTRINVLVFLTCPYSVTL</sequence>
<dbReference type="AlphaFoldDB" id="A0A1A8Z5G6"/>
<evidence type="ECO:0000313" key="2">
    <source>
        <dbReference type="EMBL" id="SBT38495.1"/>
    </source>
</evidence>
<keyword evidence="1" id="KW-0812">Transmembrane</keyword>
<organism evidence="3 4">
    <name type="scientific">Plasmodium ovale wallikeri</name>
    <dbReference type="NCBI Taxonomy" id="864142"/>
    <lineage>
        <taxon>Eukaryota</taxon>
        <taxon>Sar</taxon>
        <taxon>Alveolata</taxon>
        <taxon>Apicomplexa</taxon>
        <taxon>Aconoidasida</taxon>
        <taxon>Haemosporida</taxon>
        <taxon>Plasmodiidae</taxon>
        <taxon>Plasmodium</taxon>
        <taxon>Plasmodium (Plasmodium)</taxon>
    </lineage>
</organism>
<feature type="transmembrane region" description="Helical" evidence="1">
    <location>
        <begin position="104"/>
        <end position="124"/>
    </location>
</feature>